<name>A0ABW2C352_9PSEU</name>
<feature type="transmembrane region" description="Helical" evidence="6">
    <location>
        <begin position="353"/>
        <end position="370"/>
    </location>
</feature>
<keyword evidence="4 6" id="KW-1133">Transmembrane helix</keyword>
<evidence type="ECO:0000256" key="5">
    <source>
        <dbReference type="ARBA" id="ARBA00023136"/>
    </source>
</evidence>
<evidence type="ECO:0000256" key="4">
    <source>
        <dbReference type="ARBA" id="ARBA00022989"/>
    </source>
</evidence>
<comment type="caution">
    <text evidence="7">The sequence shown here is derived from an EMBL/GenBank/DDBJ whole genome shotgun (WGS) entry which is preliminary data.</text>
</comment>
<dbReference type="RefSeq" id="WP_390183349.1">
    <property type="nucleotide sequence ID" value="NZ_BAABLA010000027.1"/>
</dbReference>
<feature type="transmembrane region" description="Helical" evidence="6">
    <location>
        <begin position="275"/>
        <end position="299"/>
    </location>
</feature>
<organism evidence="7 8">
    <name type="scientific">Haloechinothrix salitolerans</name>
    <dbReference type="NCBI Taxonomy" id="926830"/>
    <lineage>
        <taxon>Bacteria</taxon>
        <taxon>Bacillati</taxon>
        <taxon>Actinomycetota</taxon>
        <taxon>Actinomycetes</taxon>
        <taxon>Pseudonocardiales</taxon>
        <taxon>Pseudonocardiaceae</taxon>
        <taxon>Haloechinothrix</taxon>
    </lineage>
</organism>
<reference evidence="8" key="1">
    <citation type="journal article" date="2019" name="Int. J. Syst. Evol. Microbiol.">
        <title>The Global Catalogue of Microorganisms (GCM) 10K type strain sequencing project: providing services to taxonomists for standard genome sequencing and annotation.</title>
        <authorList>
            <consortium name="The Broad Institute Genomics Platform"/>
            <consortium name="The Broad Institute Genome Sequencing Center for Infectious Disease"/>
            <person name="Wu L."/>
            <person name="Ma J."/>
        </authorList>
    </citation>
    <scope>NUCLEOTIDE SEQUENCE [LARGE SCALE GENOMIC DNA]</scope>
    <source>
        <strain evidence="8">KCTC 32255</strain>
    </source>
</reference>
<accession>A0ABW2C352</accession>
<keyword evidence="8" id="KW-1185">Reference proteome</keyword>
<evidence type="ECO:0000313" key="8">
    <source>
        <dbReference type="Proteomes" id="UP001596337"/>
    </source>
</evidence>
<keyword evidence="5 6" id="KW-0472">Membrane</keyword>
<keyword evidence="2" id="KW-1003">Cell membrane</keyword>
<feature type="transmembrane region" description="Helical" evidence="6">
    <location>
        <begin position="376"/>
        <end position="394"/>
    </location>
</feature>
<keyword evidence="3 6" id="KW-0812">Transmembrane</keyword>
<feature type="transmembrane region" description="Helical" evidence="6">
    <location>
        <begin position="104"/>
        <end position="122"/>
    </location>
</feature>
<proteinExistence type="predicted"/>
<sequence>MAGRLSWGLADQAVSSMTNFAVSVVVARTLGAVEFGIFTLAWVTYGVVLNISRGLATDPLTVRFSGVPHGEWREAVPRSCGTALGVGAAAGVVSIAAGTAIGGTLGAAFVALGLILPALLWQDSWRFAFFAAGEGRRAFTNDMVWAAALVPALMLAAGSGSVFAFLLAWGGAAAVAAGFGWVQTGLAPHARGVGPWLRQQRDLGPRYLVENVSISGAAQIRMYGLGAIAGLADVGAVRGADLMLGPFIAVTMGLALVAVPEASRVLRTHPRRLRLFCLGLGGLQVGGALLWGLGLLVLLPNALGVGLLGEVWPAASALLIPATLAVAGVGLSNGATAGLRALGAAPRSLRCQLFAAAGLVTGGLLGAAIAGASGSAWGAAIAAWCAALVWWTQLHAGLRDHARQITTPGSAPVVLTTGNEE</sequence>
<dbReference type="CDD" id="cd13126">
    <property type="entry name" value="MATE_like_11"/>
    <property type="match status" value="1"/>
</dbReference>
<feature type="transmembrane region" description="Helical" evidence="6">
    <location>
        <begin position="311"/>
        <end position="332"/>
    </location>
</feature>
<evidence type="ECO:0000256" key="1">
    <source>
        <dbReference type="ARBA" id="ARBA00004651"/>
    </source>
</evidence>
<dbReference type="InterPro" id="IPR050833">
    <property type="entry name" value="Poly_Biosynth_Transport"/>
</dbReference>
<evidence type="ECO:0000256" key="3">
    <source>
        <dbReference type="ARBA" id="ARBA00022692"/>
    </source>
</evidence>
<feature type="transmembrane region" description="Helical" evidence="6">
    <location>
        <begin position="20"/>
        <end position="43"/>
    </location>
</feature>
<feature type="transmembrane region" description="Helical" evidence="6">
    <location>
        <begin position="143"/>
        <end position="169"/>
    </location>
</feature>
<dbReference type="EMBL" id="JBHSXX010000001">
    <property type="protein sequence ID" value="MFC6869746.1"/>
    <property type="molecule type" value="Genomic_DNA"/>
</dbReference>
<gene>
    <name evidence="7" type="ORF">ACFQGD_21625</name>
</gene>
<dbReference type="PANTHER" id="PTHR30250:SF26">
    <property type="entry name" value="PSMA PROTEIN"/>
    <property type="match status" value="1"/>
</dbReference>
<protein>
    <recommendedName>
        <fullName evidence="9">Membrane protein involved in the export of O-antigen and teichoic acid</fullName>
    </recommendedName>
</protein>
<evidence type="ECO:0000313" key="7">
    <source>
        <dbReference type="EMBL" id="MFC6869746.1"/>
    </source>
</evidence>
<evidence type="ECO:0008006" key="9">
    <source>
        <dbReference type="Google" id="ProtNLM"/>
    </source>
</evidence>
<dbReference type="PANTHER" id="PTHR30250">
    <property type="entry name" value="PST FAMILY PREDICTED COLANIC ACID TRANSPORTER"/>
    <property type="match status" value="1"/>
</dbReference>
<evidence type="ECO:0000256" key="6">
    <source>
        <dbReference type="SAM" id="Phobius"/>
    </source>
</evidence>
<dbReference type="Proteomes" id="UP001596337">
    <property type="component" value="Unassembled WGS sequence"/>
</dbReference>
<feature type="transmembrane region" description="Helical" evidence="6">
    <location>
        <begin position="243"/>
        <end position="263"/>
    </location>
</feature>
<evidence type="ECO:0000256" key="2">
    <source>
        <dbReference type="ARBA" id="ARBA00022475"/>
    </source>
</evidence>
<comment type="subcellular location">
    <subcellularLocation>
        <location evidence="1">Cell membrane</location>
        <topology evidence="1">Multi-pass membrane protein</topology>
    </subcellularLocation>
</comment>